<dbReference type="RefSeq" id="WP_099385930.1">
    <property type="nucleotide sequence ID" value="NZ_JANSWH010000086.1"/>
</dbReference>
<feature type="transmembrane region" description="Helical" evidence="1">
    <location>
        <begin position="12"/>
        <end position="30"/>
    </location>
</feature>
<evidence type="ECO:0000313" key="3">
    <source>
        <dbReference type="Proteomes" id="UP000224563"/>
    </source>
</evidence>
<accession>A0A2G3E3P3</accession>
<keyword evidence="1" id="KW-1133">Transmembrane helix</keyword>
<gene>
    <name evidence="2" type="ORF">CSX02_05525</name>
</gene>
<proteinExistence type="predicted"/>
<sequence length="187" mass="21058">MNSNRRKIFVRLAVAICMLAIVSIYIWRFITLNKLYPDGEYQRIEIGDTVMIDSLECTVLEAKLVTAETYAKMLDSDLEFLGLSEDDIIAITTIQVKNDTSEDASALDFYEAVLKCGNWSNGVEYVLSEDFGASFSPKSVTNITASTIVNSKLESIYKGGKDWRIELSGWPNRIEMLLPMDSSEVER</sequence>
<reference evidence="2 3" key="1">
    <citation type="submission" date="2017-10" db="EMBL/GenBank/DDBJ databases">
        <title>Resolving the taxonomy of Roseburia spp., Eubacterium rectale and Agathobacter spp. through phylogenomic analysis.</title>
        <authorList>
            <person name="Sheridan P.O."/>
            <person name="Walker A.W."/>
            <person name="Duncan S.H."/>
            <person name="Scott K.P."/>
            <person name="Toole P.W.O."/>
            <person name="Luis P."/>
            <person name="Flint H.J."/>
        </authorList>
    </citation>
    <scope>NUCLEOTIDE SEQUENCE [LARGE SCALE GENOMIC DNA]</scope>
    <source>
        <strain evidence="2 3">JK623</strain>
    </source>
</reference>
<comment type="caution">
    <text evidence="2">The sequence shown here is derived from an EMBL/GenBank/DDBJ whole genome shotgun (WGS) entry which is preliminary data.</text>
</comment>
<evidence type="ECO:0008006" key="4">
    <source>
        <dbReference type="Google" id="ProtNLM"/>
    </source>
</evidence>
<reference evidence="2 3" key="2">
    <citation type="submission" date="2017-10" db="EMBL/GenBank/DDBJ databases">
        <authorList>
            <person name="Banno H."/>
            <person name="Chua N.-H."/>
        </authorList>
    </citation>
    <scope>NUCLEOTIDE SEQUENCE [LARGE SCALE GENOMIC DNA]</scope>
    <source>
        <strain evidence="2 3">JK623</strain>
    </source>
</reference>
<name>A0A2G3E3P3_9FIRM</name>
<protein>
    <recommendedName>
        <fullName evidence="4">DUF4352 domain-containing protein</fullName>
    </recommendedName>
</protein>
<dbReference type="EMBL" id="PDYG01000024">
    <property type="protein sequence ID" value="PHU37902.1"/>
    <property type="molecule type" value="Genomic_DNA"/>
</dbReference>
<organism evidence="2 3">
    <name type="scientific">Agathobacter ruminis</name>
    <dbReference type="NCBI Taxonomy" id="1712665"/>
    <lineage>
        <taxon>Bacteria</taxon>
        <taxon>Bacillati</taxon>
        <taxon>Bacillota</taxon>
        <taxon>Clostridia</taxon>
        <taxon>Lachnospirales</taxon>
        <taxon>Lachnospiraceae</taxon>
        <taxon>Agathobacter</taxon>
    </lineage>
</organism>
<dbReference type="Proteomes" id="UP000224563">
    <property type="component" value="Unassembled WGS sequence"/>
</dbReference>
<keyword evidence="3" id="KW-1185">Reference proteome</keyword>
<evidence type="ECO:0000256" key="1">
    <source>
        <dbReference type="SAM" id="Phobius"/>
    </source>
</evidence>
<keyword evidence="1" id="KW-0472">Membrane</keyword>
<keyword evidence="1" id="KW-0812">Transmembrane</keyword>
<evidence type="ECO:0000313" key="2">
    <source>
        <dbReference type="EMBL" id="PHU37902.1"/>
    </source>
</evidence>
<dbReference type="AlphaFoldDB" id="A0A2G3E3P3"/>